<proteinExistence type="predicted"/>
<dbReference type="RefSeq" id="WP_072913480.1">
    <property type="nucleotide sequence ID" value="NZ_FRAR01000013.1"/>
</dbReference>
<evidence type="ECO:0000313" key="2">
    <source>
        <dbReference type="EMBL" id="SHK44062.1"/>
    </source>
</evidence>
<accession>A0A1M6SH23</accession>
<protein>
    <submittedName>
        <fullName evidence="2">Uncharacterized protein</fullName>
    </submittedName>
</protein>
<reference evidence="3" key="1">
    <citation type="submission" date="2016-11" db="EMBL/GenBank/DDBJ databases">
        <authorList>
            <person name="Varghese N."/>
            <person name="Submissions S."/>
        </authorList>
    </citation>
    <scope>NUCLEOTIDE SEQUENCE [LARGE SCALE GENOMIC DNA]</scope>
    <source>
        <strain evidence="3">DSM 10349</strain>
    </source>
</reference>
<keyword evidence="3" id="KW-1185">Reference proteome</keyword>
<feature type="transmembrane region" description="Helical" evidence="1">
    <location>
        <begin position="115"/>
        <end position="136"/>
    </location>
</feature>
<organism evidence="2 3">
    <name type="scientific">Desulforamulus aeronauticus DSM 10349</name>
    <dbReference type="NCBI Taxonomy" id="1121421"/>
    <lineage>
        <taxon>Bacteria</taxon>
        <taxon>Bacillati</taxon>
        <taxon>Bacillota</taxon>
        <taxon>Clostridia</taxon>
        <taxon>Eubacteriales</taxon>
        <taxon>Peptococcaceae</taxon>
        <taxon>Desulforamulus</taxon>
    </lineage>
</organism>
<feature type="transmembrane region" description="Helical" evidence="1">
    <location>
        <begin position="55"/>
        <end position="74"/>
    </location>
</feature>
<name>A0A1M6SH23_9FIRM</name>
<feature type="transmembrane region" description="Helical" evidence="1">
    <location>
        <begin position="81"/>
        <end position="103"/>
    </location>
</feature>
<keyword evidence="1" id="KW-1133">Transmembrane helix</keyword>
<evidence type="ECO:0000313" key="3">
    <source>
        <dbReference type="Proteomes" id="UP000183997"/>
    </source>
</evidence>
<dbReference type="EMBL" id="FRAR01000013">
    <property type="protein sequence ID" value="SHK44062.1"/>
    <property type="molecule type" value="Genomic_DNA"/>
</dbReference>
<dbReference type="STRING" id="1121421.SAMN02745123_01884"/>
<evidence type="ECO:0000256" key="1">
    <source>
        <dbReference type="SAM" id="Phobius"/>
    </source>
</evidence>
<keyword evidence="1" id="KW-0472">Membrane</keyword>
<dbReference type="AlphaFoldDB" id="A0A1M6SH23"/>
<sequence>MLIFNFVFQGWPETAALIFAAFAIVGYKPNWREIISYSFLSVAIIYLFRMHPMLFGLHTLVSLTVIVLIIYKVAKASLGSSFFAAFSVMLILTFSEALFLFLFKKIIGDVPMSQRWLWIMVGWPQVVCLAWIGMIIRKLRPIVIKKQRWLN</sequence>
<keyword evidence="1" id="KW-0812">Transmembrane</keyword>
<gene>
    <name evidence="2" type="ORF">SAMN02745123_01884</name>
</gene>
<feature type="transmembrane region" description="Helical" evidence="1">
    <location>
        <begin position="34"/>
        <end position="49"/>
    </location>
</feature>
<dbReference type="Proteomes" id="UP000183997">
    <property type="component" value="Unassembled WGS sequence"/>
</dbReference>
<feature type="transmembrane region" description="Helical" evidence="1">
    <location>
        <begin position="6"/>
        <end position="27"/>
    </location>
</feature>
<dbReference type="OrthoDB" id="1808995at2"/>